<accession>A0A443ISR6</accession>
<gene>
    <name evidence="3" type="ORF">D2T33_12530</name>
</gene>
<dbReference type="PIRSF" id="PIRSF029063">
    <property type="entry name" value="IV_sec_VirJ"/>
    <property type="match status" value="1"/>
</dbReference>
<dbReference type="AlphaFoldDB" id="A0A443ISR6"/>
<dbReference type="Proteomes" id="UP000285710">
    <property type="component" value="Unassembled WGS sequence"/>
</dbReference>
<organism evidence="3 4">
    <name type="scientific">Paenirhodobacter populi</name>
    <dbReference type="NCBI Taxonomy" id="2306993"/>
    <lineage>
        <taxon>Bacteria</taxon>
        <taxon>Pseudomonadati</taxon>
        <taxon>Pseudomonadota</taxon>
        <taxon>Alphaproteobacteria</taxon>
        <taxon>Rhodobacterales</taxon>
        <taxon>Rhodobacter group</taxon>
        <taxon>Paenirhodobacter</taxon>
    </lineage>
</organism>
<dbReference type="InterPro" id="IPR010333">
    <property type="entry name" value="VirJ"/>
</dbReference>
<comment type="caution">
    <text evidence="3">The sequence shown here is derived from an EMBL/GenBank/DDBJ whole genome shotgun (WGS) entry which is preliminary data.</text>
</comment>
<evidence type="ECO:0000313" key="3">
    <source>
        <dbReference type="EMBL" id="RWR10476.1"/>
    </source>
</evidence>
<dbReference type="InterPro" id="IPR011225">
    <property type="entry name" value="IV_sec_VirJ"/>
</dbReference>
<keyword evidence="1" id="KW-0732">Signal</keyword>
<dbReference type="SUPFAM" id="SSF53474">
    <property type="entry name" value="alpha/beta-Hydrolases"/>
    <property type="match status" value="2"/>
</dbReference>
<sequence length="460" mass="48169">MRTGKIKTALALCALMAASGAAAQSATDIQVPPAGFDTGMIADPQIYRPMGQPRGVVFLISDAQGWGAADEAEAKALTGRGMAVVGLDLPSYLKGLEKHPDDDTCAYAIADIEELSKRLQAGGEGDYHLPLIAGRGDGGGLALAFAAQTPASTIEATVVADPSAGIALAAPLCTDAPHETTGGRTTYGLTAGELNDPVDVVFTPAAPQAAQDHVAALAKDYPDITVTSSSDAPADALAAALSARLDAIEKAEGPLNLPITEMAVAKPAQDTMAIIYSGDGGWRDIDREVGATLQKAGVPVIGVDSLRYFWNARKPQDTADDLSRIIRHYQTEWGVKHVLLIGYSFGADILPVSYSLLPTRDQAAVSQMTLMALSHERDDAIHVTGWLGMSSGSANDPTKDLQKVPARIVQCIYGEGDDDDACHELTDRGYEMVGLTGGHHFDGDYQALAGHILAGLKTRL</sequence>
<dbReference type="RefSeq" id="WP_128269999.1">
    <property type="nucleotide sequence ID" value="NZ_SAUW01000012.1"/>
</dbReference>
<evidence type="ECO:0000313" key="4">
    <source>
        <dbReference type="Proteomes" id="UP000285710"/>
    </source>
</evidence>
<keyword evidence="4" id="KW-1185">Reference proteome</keyword>
<feature type="chain" id="PRO_5019446751" evidence="1">
    <location>
        <begin position="24"/>
        <end position="460"/>
    </location>
</feature>
<dbReference type="Gene3D" id="3.40.50.1820">
    <property type="entry name" value="alpha/beta hydrolase"/>
    <property type="match status" value="2"/>
</dbReference>
<reference evidence="3 4" key="2">
    <citation type="submission" date="2019-01" db="EMBL/GenBank/DDBJ databases">
        <authorList>
            <person name="Li Y."/>
        </authorList>
    </citation>
    <scope>NUCLEOTIDE SEQUENCE [LARGE SCALE GENOMIC DNA]</scope>
    <source>
        <strain evidence="3 4">2D-5</strain>
    </source>
</reference>
<reference evidence="3 4" key="1">
    <citation type="submission" date="2019-01" db="EMBL/GenBank/DDBJ databases">
        <title>Sinorhodobacter populi sp. nov. isolated from the symptomatic bark tissue of Populus euramericana canker.</title>
        <authorList>
            <person name="Xu G."/>
        </authorList>
    </citation>
    <scope>NUCLEOTIDE SEQUENCE [LARGE SCALE GENOMIC DNA]</scope>
    <source>
        <strain evidence="3 4">2D-5</strain>
    </source>
</reference>
<evidence type="ECO:0000256" key="1">
    <source>
        <dbReference type="SAM" id="SignalP"/>
    </source>
</evidence>
<proteinExistence type="predicted"/>
<dbReference type="Pfam" id="PF06057">
    <property type="entry name" value="VirJ"/>
    <property type="match status" value="1"/>
</dbReference>
<feature type="signal peptide" evidence="1">
    <location>
        <begin position="1"/>
        <end position="23"/>
    </location>
</feature>
<dbReference type="EMBL" id="SAUW01000012">
    <property type="protein sequence ID" value="RWR10476.1"/>
    <property type="molecule type" value="Genomic_DNA"/>
</dbReference>
<name>A0A443ISR6_9RHOB</name>
<protein>
    <submittedName>
        <fullName evidence="3">Virulence factor family protein</fullName>
    </submittedName>
</protein>
<evidence type="ECO:0000259" key="2">
    <source>
        <dbReference type="Pfam" id="PF06057"/>
    </source>
</evidence>
<feature type="domain" description="Bacterial virulence" evidence="2">
    <location>
        <begin position="270"/>
        <end position="459"/>
    </location>
</feature>
<dbReference type="InterPro" id="IPR029058">
    <property type="entry name" value="AB_hydrolase_fold"/>
</dbReference>